<name>A0A8J5X513_ZIZPA</name>
<dbReference type="EMBL" id="JAAALK010000079">
    <property type="protein sequence ID" value="KAG8100367.1"/>
    <property type="molecule type" value="Genomic_DNA"/>
</dbReference>
<feature type="region of interest" description="Disordered" evidence="1">
    <location>
        <begin position="1"/>
        <end position="57"/>
    </location>
</feature>
<dbReference type="Proteomes" id="UP000729402">
    <property type="component" value="Unassembled WGS sequence"/>
</dbReference>
<feature type="compositionally biased region" description="Polar residues" evidence="1">
    <location>
        <begin position="1"/>
        <end position="15"/>
    </location>
</feature>
<organism evidence="2 3">
    <name type="scientific">Zizania palustris</name>
    <name type="common">Northern wild rice</name>
    <dbReference type="NCBI Taxonomy" id="103762"/>
    <lineage>
        <taxon>Eukaryota</taxon>
        <taxon>Viridiplantae</taxon>
        <taxon>Streptophyta</taxon>
        <taxon>Embryophyta</taxon>
        <taxon>Tracheophyta</taxon>
        <taxon>Spermatophyta</taxon>
        <taxon>Magnoliopsida</taxon>
        <taxon>Liliopsida</taxon>
        <taxon>Poales</taxon>
        <taxon>Poaceae</taxon>
        <taxon>BOP clade</taxon>
        <taxon>Oryzoideae</taxon>
        <taxon>Oryzeae</taxon>
        <taxon>Zizaniinae</taxon>
        <taxon>Zizania</taxon>
    </lineage>
</organism>
<evidence type="ECO:0000313" key="3">
    <source>
        <dbReference type="Proteomes" id="UP000729402"/>
    </source>
</evidence>
<dbReference type="AlphaFoldDB" id="A0A8J5X513"/>
<comment type="caution">
    <text evidence="2">The sequence shown here is derived from an EMBL/GenBank/DDBJ whole genome shotgun (WGS) entry which is preliminary data.</text>
</comment>
<keyword evidence="3" id="KW-1185">Reference proteome</keyword>
<accession>A0A8J5X513</accession>
<proteinExistence type="predicted"/>
<evidence type="ECO:0000256" key="1">
    <source>
        <dbReference type="SAM" id="MobiDB-lite"/>
    </source>
</evidence>
<sequence>MGETARSTEASTSISVLDGAVWKPKPVTANNPAPTPSDDEDDMLNNNYTPVSEGPPPQLMDVNVVMLLVEFGPPGDETEVAQLNLSPREAVFEKPKESSHHLRPLYV</sequence>
<reference evidence="2" key="1">
    <citation type="journal article" date="2021" name="bioRxiv">
        <title>Whole Genome Assembly and Annotation of Northern Wild Rice, Zizania palustris L., Supports a Whole Genome Duplication in the Zizania Genus.</title>
        <authorList>
            <person name="Haas M."/>
            <person name="Kono T."/>
            <person name="Macchietto M."/>
            <person name="Millas R."/>
            <person name="McGilp L."/>
            <person name="Shao M."/>
            <person name="Duquette J."/>
            <person name="Hirsch C.N."/>
            <person name="Kimball J."/>
        </authorList>
    </citation>
    <scope>NUCLEOTIDE SEQUENCE</scope>
    <source>
        <tissue evidence="2">Fresh leaf tissue</tissue>
    </source>
</reference>
<gene>
    <name evidence="2" type="ORF">GUJ93_ZPchr0013g35664</name>
</gene>
<protein>
    <submittedName>
        <fullName evidence="2">Uncharacterized protein</fullName>
    </submittedName>
</protein>
<evidence type="ECO:0000313" key="2">
    <source>
        <dbReference type="EMBL" id="KAG8100367.1"/>
    </source>
</evidence>
<reference evidence="2" key="2">
    <citation type="submission" date="2021-02" db="EMBL/GenBank/DDBJ databases">
        <authorList>
            <person name="Kimball J.A."/>
            <person name="Haas M.W."/>
            <person name="Macchietto M."/>
            <person name="Kono T."/>
            <person name="Duquette J."/>
            <person name="Shao M."/>
        </authorList>
    </citation>
    <scope>NUCLEOTIDE SEQUENCE</scope>
    <source>
        <tissue evidence="2">Fresh leaf tissue</tissue>
    </source>
</reference>